<evidence type="ECO:0000256" key="1">
    <source>
        <dbReference type="ARBA" id="ARBA00004141"/>
    </source>
</evidence>
<evidence type="ECO:0000256" key="4">
    <source>
        <dbReference type="ARBA" id="ARBA00023136"/>
    </source>
</evidence>
<dbReference type="InterPro" id="IPR005828">
    <property type="entry name" value="MFS_sugar_transport-like"/>
</dbReference>
<dbReference type="InterPro" id="IPR036259">
    <property type="entry name" value="MFS_trans_sf"/>
</dbReference>
<name>A0ABY9DPJ8_VITVI</name>
<feature type="transmembrane region" description="Helical" evidence="5">
    <location>
        <begin position="233"/>
        <end position="252"/>
    </location>
</feature>
<evidence type="ECO:0000256" key="5">
    <source>
        <dbReference type="SAM" id="Phobius"/>
    </source>
</evidence>
<proteinExistence type="predicted"/>
<feature type="transmembrane region" description="Helical" evidence="5">
    <location>
        <begin position="374"/>
        <end position="394"/>
    </location>
</feature>
<dbReference type="EMBL" id="CP126664">
    <property type="protein sequence ID" value="WKA08998.1"/>
    <property type="molecule type" value="Genomic_DNA"/>
</dbReference>
<sequence length="527" mass="57444">MEDGAEEQLFHEESCQVEMTVEEVIERHVGSLGLSQLVQVVLVSLAWMFDSQNTLVTIFTDAQPSEWRCKAEACSDGGGGGGVCGLLPGTWEWVAGHGSTTIAEWGLICNHKFLAAIPTSLFFLGSLLGSGVSGRLADAYLGRKKTVVISCILTSATAFLTSLSPNLCIYALLRFANGFARSGIGICCLVLSTEVVGHKWRGQVGQYGFFFFTTGFLSLPLIAYPSRSSWRNVYRIISLFPVSYSLLILPFVSESPRWLLVRGRGQEAVDVLNKFARLNGKKLPQNLRLANPGGVDEGDAIKRKKSLWSTGWAAKRMVMVMLAGFGVGFVYYGVQLNVENLSFNLYLTVAINAIMEIPAVLIGSVLLSFTNRRLLFSSSICLAGVACIVCIFFSEAGGRRRREESRGSWPQLSIEAIGFMAASTAFDVLYIYCVELFPTNVRNFAVSMLRQSLMLGASIAPLLVVVGRLSPARSFLIFGILSMVSGLLGMSLPETKNAPLYETLEQQEEEEKLTCLASDDSGLELGK</sequence>
<organism evidence="7 8">
    <name type="scientific">Vitis vinifera</name>
    <name type="common">Grape</name>
    <dbReference type="NCBI Taxonomy" id="29760"/>
    <lineage>
        <taxon>Eukaryota</taxon>
        <taxon>Viridiplantae</taxon>
        <taxon>Streptophyta</taxon>
        <taxon>Embryophyta</taxon>
        <taxon>Tracheophyta</taxon>
        <taxon>Spermatophyta</taxon>
        <taxon>Magnoliopsida</taxon>
        <taxon>eudicotyledons</taxon>
        <taxon>Gunneridae</taxon>
        <taxon>Pentapetalae</taxon>
        <taxon>rosids</taxon>
        <taxon>Vitales</taxon>
        <taxon>Vitaceae</taxon>
        <taxon>Viteae</taxon>
        <taxon>Vitis</taxon>
    </lineage>
</organism>
<keyword evidence="2 5" id="KW-0812">Transmembrane</keyword>
<feature type="transmembrane region" description="Helical" evidence="5">
    <location>
        <begin position="209"/>
        <end position="227"/>
    </location>
</feature>
<keyword evidence="4 5" id="KW-0472">Membrane</keyword>
<feature type="transmembrane region" description="Helical" evidence="5">
    <location>
        <begin position="475"/>
        <end position="492"/>
    </location>
</feature>
<evidence type="ECO:0000256" key="2">
    <source>
        <dbReference type="ARBA" id="ARBA00022692"/>
    </source>
</evidence>
<keyword evidence="8" id="KW-1185">Reference proteome</keyword>
<evidence type="ECO:0000256" key="3">
    <source>
        <dbReference type="ARBA" id="ARBA00022989"/>
    </source>
</evidence>
<feature type="transmembrane region" description="Helical" evidence="5">
    <location>
        <begin position="345"/>
        <end position="367"/>
    </location>
</feature>
<gene>
    <name evidence="7" type="ORF">VitviT2T_026677</name>
</gene>
<dbReference type="SUPFAM" id="SSF103473">
    <property type="entry name" value="MFS general substrate transporter"/>
    <property type="match status" value="1"/>
</dbReference>
<dbReference type="PROSITE" id="PS50850">
    <property type="entry name" value="MFS"/>
    <property type="match status" value="1"/>
</dbReference>
<feature type="transmembrane region" description="Helical" evidence="5">
    <location>
        <begin position="146"/>
        <end position="173"/>
    </location>
</feature>
<accession>A0ABY9DPJ8</accession>
<protein>
    <recommendedName>
        <fullName evidence="6">Major facilitator superfamily (MFS) profile domain-containing protein</fullName>
    </recommendedName>
</protein>
<keyword evidence="3 5" id="KW-1133">Transmembrane helix</keyword>
<evidence type="ECO:0000259" key="6">
    <source>
        <dbReference type="PROSITE" id="PS50850"/>
    </source>
</evidence>
<dbReference type="Gene3D" id="1.20.1250.20">
    <property type="entry name" value="MFS general substrate transporter like domains"/>
    <property type="match status" value="1"/>
</dbReference>
<feature type="transmembrane region" description="Helical" evidence="5">
    <location>
        <begin position="414"/>
        <end position="432"/>
    </location>
</feature>
<feature type="domain" description="Major facilitator superfamily (MFS) profile" evidence="6">
    <location>
        <begin position="39"/>
        <end position="497"/>
    </location>
</feature>
<feature type="transmembrane region" description="Helical" evidence="5">
    <location>
        <begin position="453"/>
        <end position="469"/>
    </location>
</feature>
<dbReference type="Pfam" id="PF00083">
    <property type="entry name" value="Sugar_tr"/>
    <property type="match status" value="1"/>
</dbReference>
<dbReference type="PANTHER" id="PTHR24064">
    <property type="entry name" value="SOLUTE CARRIER FAMILY 22 MEMBER"/>
    <property type="match status" value="1"/>
</dbReference>
<evidence type="ECO:0000313" key="8">
    <source>
        <dbReference type="Proteomes" id="UP001227230"/>
    </source>
</evidence>
<dbReference type="Proteomes" id="UP001227230">
    <property type="component" value="Chromosome 17"/>
</dbReference>
<reference evidence="7 8" key="1">
    <citation type="journal article" date="2023" name="Hortic Res">
        <title>The complete reference genome for grapevine (Vitis vinifera L.) genetics and breeding.</title>
        <authorList>
            <person name="Shi X."/>
            <person name="Cao S."/>
            <person name="Wang X."/>
            <person name="Huang S."/>
            <person name="Wang Y."/>
            <person name="Liu Z."/>
            <person name="Liu W."/>
            <person name="Leng X."/>
            <person name="Peng Y."/>
            <person name="Wang N."/>
            <person name="Wang Y."/>
            <person name="Ma Z."/>
            <person name="Xu X."/>
            <person name="Zhang F."/>
            <person name="Xue H."/>
            <person name="Zhong H."/>
            <person name="Wang Y."/>
            <person name="Zhang K."/>
            <person name="Velt A."/>
            <person name="Avia K."/>
            <person name="Holtgrawe D."/>
            <person name="Grimplet J."/>
            <person name="Matus J.T."/>
            <person name="Ware D."/>
            <person name="Wu X."/>
            <person name="Wang H."/>
            <person name="Liu C."/>
            <person name="Fang Y."/>
            <person name="Rustenholz C."/>
            <person name="Cheng Z."/>
            <person name="Xiao H."/>
            <person name="Zhou Y."/>
        </authorList>
    </citation>
    <scope>NUCLEOTIDE SEQUENCE [LARGE SCALE GENOMIC DNA]</scope>
    <source>
        <strain evidence="8">cv. Pinot noir / PN40024</strain>
        <tissue evidence="7">Leaf</tissue>
    </source>
</reference>
<evidence type="ECO:0000313" key="7">
    <source>
        <dbReference type="EMBL" id="WKA08998.1"/>
    </source>
</evidence>
<feature type="transmembrane region" description="Helical" evidence="5">
    <location>
        <begin position="113"/>
        <end position="134"/>
    </location>
</feature>
<dbReference type="InterPro" id="IPR020846">
    <property type="entry name" value="MFS_dom"/>
</dbReference>
<comment type="subcellular location">
    <subcellularLocation>
        <location evidence="1">Membrane</location>
        <topology evidence="1">Multi-pass membrane protein</topology>
    </subcellularLocation>
</comment>
<feature type="transmembrane region" description="Helical" evidence="5">
    <location>
        <begin position="313"/>
        <end position="333"/>
    </location>
</feature>